<dbReference type="GO" id="GO:0051213">
    <property type="term" value="F:dioxygenase activity"/>
    <property type="evidence" value="ECO:0007669"/>
    <property type="project" value="UniProtKB-KW"/>
</dbReference>
<evidence type="ECO:0000259" key="1">
    <source>
        <dbReference type="PROSITE" id="PS50042"/>
    </source>
</evidence>
<evidence type="ECO:0000313" key="3">
    <source>
        <dbReference type="EMBL" id="KUJ81381.1"/>
    </source>
</evidence>
<dbReference type="SUPFAM" id="SSF54593">
    <property type="entry name" value="Glyoxalase/Bleomycin resistance protein/Dihydroxybiphenyl dioxygenase"/>
    <property type="match status" value="1"/>
</dbReference>
<comment type="caution">
    <text evidence="3">The sequence shown here is derived from an EMBL/GenBank/DDBJ whole genome shotgun (WGS) entry which is preliminary data.</text>
</comment>
<dbReference type="Proteomes" id="UP000053690">
    <property type="component" value="Unassembled WGS sequence"/>
</dbReference>
<dbReference type="InterPro" id="IPR052537">
    <property type="entry name" value="Extradiol_RC_dioxygenase"/>
</dbReference>
<dbReference type="PANTHER" id="PTHR36110:SF2">
    <property type="entry name" value="RING-CLEAVING DIOXYGENASE MHQE-RELATED"/>
    <property type="match status" value="1"/>
</dbReference>
<gene>
    <name evidence="3" type="ORF">AVO44_05910</name>
</gene>
<dbReference type="RefSeq" id="WP_068333915.1">
    <property type="nucleotide sequence ID" value="NZ_LQBP01000002.1"/>
</dbReference>
<keyword evidence="3" id="KW-0560">Oxidoreductase</keyword>
<proteinExistence type="predicted"/>
<evidence type="ECO:0000313" key="4">
    <source>
        <dbReference type="Proteomes" id="UP000053690"/>
    </source>
</evidence>
<feature type="domain" description="VOC" evidence="2">
    <location>
        <begin position="7"/>
        <end position="132"/>
    </location>
</feature>
<dbReference type="PROSITE" id="PS50042">
    <property type="entry name" value="CNMP_BINDING_3"/>
    <property type="match status" value="1"/>
</dbReference>
<keyword evidence="3" id="KW-0223">Dioxygenase</keyword>
<protein>
    <submittedName>
        <fullName evidence="3">Dioxygenase</fullName>
    </submittedName>
</protein>
<reference evidence="4" key="1">
    <citation type="submission" date="2015-12" db="EMBL/GenBank/DDBJ databases">
        <authorList>
            <person name="Zhang G."/>
            <person name="Stingl U."/>
        </authorList>
    </citation>
    <scope>NUCLEOTIDE SEQUENCE [LARGE SCALE GENOMIC DNA]</scope>
    <source>
        <strain evidence="4">ZGT108</strain>
    </source>
</reference>
<dbReference type="OrthoDB" id="9785698at2"/>
<accession>A0A0X3U2A9</accession>
<feature type="domain" description="VOC" evidence="2">
    <location>
        <begin position="153"/>
        <end position="272"/>
    </location>
</feature>
<evidence type="ECO:0000259" key="2">
    <source>
        <dbReference type="PROSITE" id="PS51819"/>
    </source>
</evidence>
<dbReference type="Pfam" id="PF00903">
    <property type="entry name" value="Glyoxalase"/>
    <property type="match status" value="1"/>
</dbReference>
<dbReference type="PANTHER" id="PTHR36110">
    <property type="entry name" value="RING-CLEAVING DIOXYGENASE MHQE-RELATED"/>
    <property type="match status" value="1"/>
</dbReference>
<dbReference type="InterPro" id="IPR000595">
    <property type="entry name" value="cNMP-bd_dom"/>
</dbReference>
<keyword evidence="4" id="KW-1185">Reference proteome</keyword>
<feature type="domain" description="Cyclic nucleotide-binding" evidence="1">
    <location>
        <begin position="77"/>
        <end position="122"/>
    </location>
</feature>
<dbReference type="InterPro" id="IPR029068">
    <property type="entry name" value="Glyas_Bleomycin-R_OHBP_Dase"/>
</dbReference>
<dbReference type="AlphaFoldDB" id="A0A0X3U2A9"/>
<dbReference type="PROSITE" id="PS51819">
    <property type="entry name" value="VOC"/>
    <property type="match status" value="2"/>
</dbReference>
<name>A0A0X3U2A9_9RHOB</name>
<dbReference type="EMBL" id="LQBP01000002">
    <property type="protein sequence ID" value="KUJ81381.1"/>
    <property type="molecule type" value="Genomic_DNA"/>
</dbReference>
<dbReference type="InterPro" id="IPR037523">
    <property type="entry name" value="VOC_core"/>
</dbReference>
<organism evidence="3 4">
    <name type="scientific">Ruegeria profundi</name>
    <dbReference type="NCBI Taxonomy" id="1685378"/>
    <lineage>
        <taxon>Bacteria</taxon>
        <taxon>Pseudomonadati</taxon>
        <taxon>Pseudomonadota</taxon>
        <taxon>Alphaproteobacteria</taxon>
        <taxon>Rhodobacterales</taxon>
        <taxon>Roseobacteraceae</taxon>
        <taxon>Ruegeria</taxon>
    </lineage>
</organism>
<dbReference type="InterPro" id="IPR004360">
    <property type="entry name" value="Glyas_Fos-R_dOase_dom"/>
</dbReference>
<sequence>MIKDIKGLHHVTSMAADASTNNAFFTNTLGMRRVKKTVNFDAPEVYHLYYGDEVGTPGSVMTYFPFGQMPKGRRGAGEVGVTEFAIPTGGVEFWKQRLASEGVTGLADGTVFGEKRLSFDGPDGDSFALVESDARGRTAWTQGGVPDEAAILGFRGARFSLKDVDATGELLTFMGYQKAETEGDVTRYVIEGGNAADTIDLQQLSSSTPTAGQGAGSVHHIAFAVEDRAAQLRVRQALLDTGYQVTPVIDRDYFWAIYFRTPGGVLFEIATNEPGFDRDEDTAHLGEALKLPTRYEPHRSKIESLLPTLAS</sequence>
<dbReference type="STRING" id="1685378.AVO44_05910"/>
<dbReference type="Gene3D" id="3.10.180.10">
    <property type="entry name" value="2,3-Dihydroxybiphenyl 1,2-Dioxygenase, domain 1"/>
    <property type="match status" value="2"/>
</dbReference>